<evidence type="ECO:0000313" key="2">
    <source>
        <dbReference type="Proteomes" id="UP001367508"/>
    </source>
</evidence>
<dbReference type="EMBL" id="JAYMYQ010000011">
    <property type="protein sequence ID" value="KAK7306457.1"/>
    <property type="molecule type" value="Genomic_DNA"/>
</dbReference>
<name>A0AAN9JYX0_CANGL</name>
<dbReference type="AlphaFoldDB" id="A0AAN9JYX0"/>
<keyword evidence="2" id="KW-1185">Reference proteome</keyword>
<protein>
    <submittedName>
        <fullName evidence="1">Uncharacterized protein</fullName>
    </submittedName>
</protein>
<proteinExistence type="predicted"/>
<sequence>MVCVSANVSIRWDSSRLLSKHTLLHDRLRWQQGMVLAENLCIPKRSTLLAGLMLWVKCVKSSTWLSNGPKSSLPTLQLVSIPLDHAYNKRNWATLRPMDSWAMQAAKCLPKRQLGEPYLSFAYYKIGHPIGSPPKEPMGHNICNF</sequence>
<evidence type="ECO:0000313" key="1">
    <source>
        <dbReference type="EMBL" id="KAK7306457.1"/>
    </source>
</evidence>
<comment type="caution">
    <text evidence="1">The sequence shown here is derived from an EMBL/GenBank/DDBJ whole genome shotgun (WGS) entry which is preliminary data.</text>
</comment>
<dbReference type="Proteomes" id="UP001367508">
    <property type="component" value="Unassembled WGS sequence"/>
</dbReference>
<gene>
    <name evidence="1" type="ORF">VNO77_44398</name>
</gene>
<reference evidence="1 2" key="1">
    <citation type="submission" date="2024-01" db="EMBL/GenBank/DDBJ databases">
        <title>The genomes of 5 underutilized Papilionoideae crops provide insights into root nodulation and disease resistanc.</title>
        <authorList>
            <person name="Jiang F."/>
        </authorList>
    </citation>
    <scope>NUCLEOTIDE SEQUENCE [LARGE SCALE GENOMIC DNA]</scope>
    <source>
        <strain evidence="1">LVBAO_FW01</strain>
        <tissue evidence="1">Leaves</tissue>
    </source>
</reference>
<organism evidence="1 2">
    <name type="scientific">Canavalia gladiata</name>
    <name type="common">Sword bean</name>
    <name type="synonym">Dolichos gladiatus</name>
    <dbReference type="NCBI Taxonomy" id="3824"/>
    <lineage>
        <taxon>Eukaryota</taxon>
        <taxon>Viridiplantae</taxon>
        <taxon>Streptophyta</taxon>
        <taxon>Embryophyta</taxon>
        <taxon>Tracheophyta</taxon>
        <taxon>Spermatophyta</taxon>
        <taxon>Magnoliopsida</taxon>
        <taxon>eudicotyledons</taxon>
        <taxon>Gunneridae</taxon>
        <taxon>Pentapetalae</taxon>
        <taxon>rosids</taxon>
        <taxon>fabids</taxon>
        <taxon>Fabales</taxon>
        <taxon>Fabaceae</taxon>
        <taxon>Papilionoideae</taxon>
        <taxon>50 kb inversion clade</taxon>
        <taxon>NPAAA clade</taxon>
        <taxon>indigoferoid/millettioid clade</taxon>
        <taxon>Phaseoleae</taxon>
        <taxon>Canavalia</taxon>
    </lineage>
</organism>
<accession>A0AAN9JYX0</accession>